<keyword evidence="3" id="KW-1185">Reference proteome</keyword>
<evidence type="ECO:0008006" key="4">
    <source>
        <dbReference type="Google" id="ProtNLM"/>
    </source>
</evidence>
<dbReference type="RefSeq" id="WP_146350558.1">
    <property type="nucleotide sequence ID" value="NZ_VOBR01000005.1"/>
</dbReference>
<keyword evidence="1" id="KW-0732">Signal</keyword>
<feature type="chain" id="PRO_5022114331" description="CHAP domain-containing protein" evidence="1">
    <location>
        <begin position="28"/>
        <end position="175"/>
    </location>
</feature>
<evidence type="ECO:0000313" key="2">
    <source>
        <dbReference type="EMBL" id="TWP52502.1"/>
    </source>
</evidence>
<feature type="signal peptide" evidence="1">
    <location>
        <begin position="1"/>
        <end position="27"/>
    </location>
</feature>
<proteinExistence type="predicted"/>
<organism evidence="2 3">
    <name type="scientific">Lentzea tibetensis</name>
    <dbReference type="NCBI Taxonomy" id="2591470"/>
    <lineage>
        <taxon>Bacteria</taxon>
        <taxon>Bacillati</taxon>
        <taxon>Actinomycetota</taxon>
        <taxon>Actinomycetes</taxon>
        <taxon>Pseudonocardiales</taxon>
        <taxon>Pseudonocardiaceae</taxon>
        <taxon>Lentzea</taxon>
    </lineage>
</organism>
<sequence length="175" mass="18369">MRFSKVIGAVVGVVGAALIATAAPAVADQVDDARVGVSAADIAQPWLEDTATASAPDGEVTVQQTAAGAVKWFSDRRGSTAYEHYCERAVRLAWARSTHHASAIDHWRSSDGARHTTGTPPKGAFVFWNISQWGHVGVADGNGGFWSTGVNGRIGHATSTGYFGSYLGWKPGNSN</sequence>
<evidence type="ECO:0000313" key="3">
    <source>
        <dbReference type="Proteomes" id="UP000316639"/>
    </source>
</evidence>
<dbReference type="AlphaFoldDB" id="A0A563EY78"/>
<dbReference type="Proteomes" id="UP000316639">
    <property type="component" value="Unassembled WGS sequence"/>
</dbReference>
<accession>A0A563EY78</accession>
<comment type="caution">
    <text evidence="2">The sequence shown here is derived from an EMBL/GenBank/DDBJ whole genome shotgun (WGS) entry which is preliminary data.</text>
</comment>
<reference evidence="2 3" key="1">
    <citation type="submission" date="2019-07" db="EMBL/GenBank/DDBJ databases">
        <title>Lentzea xizangensis sp. nov., isolated from Qinghai-Tibetan Plateau Soils.</title>
        <authorList>
            <person name="Huang J."/>
        </authorList>
    </citation>
    <scope>NUCLEOTIDE SEQUENCE [LARGE SCALE GENOMIC DNA]</scope>
    <source>
        <strain evidence="2 3">FXJ1.1311</strain>
    </source>
</reference>
<name>A0A563EY78_9PSEU</name>
<dbReference type="OrthoDB" id="2607492at2"/>
<evidence type="ECO:0000256" key="1">
    <source>
        <dbReference type="SAM" id="SignalP"/>
    </source>
</evidence>
<protein>
    <recommendedName>
        <fullName evidence="4">CHAP domain-containing protein</fullName>
    </recommendedName>
</protein>
<dbReference type="EMBL" id="VOBR01000005">
    <property type="protein sequence ID" value="TWP52502.1"/>
    <property type="molecule type" value="Genomic_DNA"/>
</dbReference>
<gene>
    <name evidence="2" type="ORF">FKR81_09250</name>
</gene>